<dbReference type="InterPro" id="IPR022172">
    <property type="entry name" value="DUF3703"/>
</dbReference>
<proteinExistence type="predicted"/>
<name>A0A848J3Q6_9BACT</name>
<accession>A0A848J3Q6</accession>
<dbReference type="EMBL" id="JABBNU010000010">
    <property type="protein sequence ID" value="NMM49958.1"/>
    <property type="molecule type" value="Genomic_DNA"/>
</dbReference>
<dbReference type="Pfam" id="PF12487">
    <property type="entry name" value="DUF3703"/>
    <property type="match status" value="1"/>
</dbReference>
<keyword evidence="2" id="KW-1185">Reference proteome</keyword>
<dbReference type="AlphaFoldDB" id="A0A848J3Q6"/>
<reference evidence="1 2" key="1">
    <citation type="submission" date="2020-04" db="EMBL/GenBank/DDBJ databases">
        <title>Flammeovirgaceae bacterium KN852 isolated from deep sea.</title>
        <authorList>
            <person name="Zhang D.-C."/>
        </authorList>
    </citation>
    <scope>NUCLEOTIDE SEQUENCE [LARGE SCALE GENOMIC DNA]</scope>
    <source>
        <strain evidence="1 2">KN852</strain>
    </source>
</reference>
<gene>
    <name evidence="1" type="ORF">HH304_16245</name>
</gene>
<protein>
    <submittedName>
        <fullName evidence="1">DUF3703 domain-containing protein</fullName>
    </submittedName>
</protein>
<organism evidence="1 2">
    <name type="scientific">Marinigracilibium pacificum</name>
    <dbReference type="NCBI Taxonomy" id="2729599"/>
    <lineage>
        <taxon>Bacteria</taxon>
        <taxon>Pseudomonadati</taxon>
        <taxon>Bacteroidota</taxon>
        <taxon>Cytophagia</taxon>
        <taxon>Cytophagales</taxon>
        <taxon>Flammeovirgaceae</taxon>
        <taxon>Marinigracilibium</taxon>
    </lineage>
</organism>
<comment type="caution">
    <text evidence="1">The sequence shown here is derived from an EMBL/GenBank/DDBJ whole genome shotgun (WGS) entry which is preliminary data.</text>
</comment>
<sequence length="122" mass="14125">MNIHTRMPKKLIPYFEKEITLYTALKAENKLQEAWTHLENAHVIGQAYPWQHTYAHWKMLEFGFYIKDTKEIIGQLPRLFVGGVKSFVRIIPTGNTGGANISPLKKLPIKKEIIDTFNSVRD</sequence>
<dbReference type="Proteomes" id="UP000559010">
    <property type="component" value="Unassembled WGS sequence"/>
</dbReference>
<evidence type="ECO:0000313" key="2">
    <source>
        <dbReference type="Proteomes" id="UP000559010"/>
    </source>
</evidence>
<evidence type="ECO:0000313" key="1">
    <source>
        <dbReference type="EMBL" id="NMM49958.1"/>
    </source>
</evidence>